<feature type="region of interest" description="Disordered" evidence="9">
    <location>
        <begin position="378"/>
        <end position="427"/>
    </location>
</feature>
<dbReference type="PROSITE" id="PS50011">
    <property type="entry name" value="PROTEIN_KINASE_DOM"/>
    <property type="match status" value="1"/>
</dbReference>
<feature type="compositionally biased region" description="Basic and acidic residues" evidence="9">
    <location>
        <begin position="391"/>
        <end position="405"/>
    </location>
</feature>
<organism evidence="11 12">
    <name type="scientific">Camelina sativa</name>
    <name type="common">False flax</name>
    <name type="synonym">Myagrum sativum</name>
    <dbReference type="NCBI Taxonomy" id="90675"/>
    <lineage>
        <taxon>Eukaryota</taxon>
        <taxon>Viridiplantae</taxon>
        <taxon>Streptophyta</taxon>
        <taxon>Embryophyta</taxon>
        <taxon>Tracheophyta</taxon>
        <taxon>Spermatophyta</taxon>
        <taxon>Magnoliopsida</taxon>
        <taxon>eudicotyledons</taxon>
        <taxon>Gunneridae</taxon>
        <taxon>Pentapetalae</taxon>
        <taxon>rosids</taxon>
        <taxon>malvids</taxon>
        <taxon>Brassicales</taxon>
        <taxon>Brassicaceae</taxon>
        <taxon>Camelineae</taxon>
        <taxon>Camelina</taxon>
    </lineage>
</organism>
<keyword evidence="5 12" id="KW-0418">Kinase</keyword>
<evidence type="ECO:0000256" key="5">
    <source>
        <dbReference type="ARBA" id="ARBA00022777"/>
    </source>
</evidence>
<evidence type="ECO:0000256" key="3">
    <source>
        <dbReference type="ARBA" id="ARBA00022679"/>
    </source>
</evidence>
<proteinExistence type="inferred from homology"/>
<dbReference type="Gene3D" id="1.10.510.10">
    <property type="entry name" value="Transferase(Phosphotransferase) domain 1"/>
    <property type="match status" value="1"/>
</dbReference>
<evidence type="ECO:0000259" key="10">
    <source>
        <dbReference type="PROSITE" id="PS50011"/>
    </source>
</evidence>
<keyword evidence="11" id="KW-1185">Reference proteome</keyword>
<dbReference type="RefSeq" id="XP_010494499.1">
    <property type="nucleotide sequence ID" value="XM_010496197.2"/>
</dbReference>
<dbReference type="GO" id="GO:0016301">
    <property type="term" value="F:kinase activity"/>
    <property type="evidence" value="ECO:0007669"/>
    <property type="project" value="UniProtKB-KW"/>
</dbReference>
<dbReference type="InterPro" id="IPR017441">
    <property type="entry name" value="Protein_kinase_ATP_BS"/>
</dbReference>
<dbReference type="Proteomes" id="UP000694864">
    <property type="component" value="Chromosome 3"/>
</dbReference>
<dbReference type="PROSITE" id="PS00107">
    <property type="entry name" value="PROTEIN_KINASE_ATP"/>
    <property type="match status" value="1"/>
</dbReference>
<dbReference type="Pfam" id="PF00069">
    <property type="entry name" value="Pkinase"/>
    <property type="match status" value="1"/>
</dbReference>
<evidence type="ECO:0000256" key="7">
    <source>
        <dbReference type="PROSITE-ProRule" id="PRU10141"/>
    </source>
</evidence>
<gene>
    <name evidence="12" type="primary">LOC104771636</name>
</gene>
<protein>
    <submittedName>
        <fullName evidence="12">Serine/threonine-protein kinase PEPKR2</fullName>
    </submittedName>
</protein>
<dbReference type="PANTHER" id="PTHR24349">
    <property type="entry name" value="SERINE/THREONINE-PROTEIN KINASE"/>
    <property type="match status" value="1"/>
</dbReference>
<evidence type="ECO:0000256" key="1">
    <source>
        <dbReference type="ARBA" id="ARBA00005354"/>
    </source>
</evidence>
<dbReference type="CDD" id="cd05117">
    <property type="entry name" value="STKc_CAMK"/>
    <property type="match status" value="1"/>
</dbReference>
<name>A0ABM0Y2L2_CAMSA</name>
<dbReference type="SMART" id="SM00220">
    <property type="entry name" value="S_TKc"/>
    <property type="match status" value="1"/>
</dbReference>
<dbReference type="InterPro" id="IPR000719">
    <property type="entry name" value="Prot_kinase_dom"/>
</dbReference>
<reference evidence="11" key="1">
    <citation type="journal article" date="2014" name="Nat. Commun.">
        <title>The emerging biofuel crop Camelina sativa retains a highly undifferentiated hexaploid genome structure.</title>
        <authorList>
            <person name="Kagale S."/>
            <person name="Koh C."/>
            <person name="Nixon J."/>
            <person name="Bollina V."/>
            <person name="Clarke W.E."/>
            <person name="Tuteja R."/>
            <person name="Spillane C."/>
            <person name="Robinson S.J."/>
            <person name="Links M.G."/>
            <person name="Clarke C."/>
            <person name="Higgins E.E."/>
            <person name="Huebert T."/>
            <person name="Sharpe A.G."/>
            <person name="Parkin I.A."/>
        </authorList>
    </citation>
    <scope>NUCLEOTIDE SEQUENCE [LARGE SCALE GENOMIC DNA]</scope>
    <source>
        <strain evidence="11">cv. DH55</strain>
    </source>
</reference>
<evidence type="ECO:0000313" key="12">
    <source>
        <dbReference type="RefSeq" id="XP_010494499.1"/>
    </source>
</evidence>
<sequence>MRKKRKGSETEGWENLPEDLLCSTASRSSNFRSHFSLEGYARLKKRCKENDDEAVESAGSFKRRIAGVATAPPCGASSLVSSGRGLKRKIGCIDVSTQTGRKNKIDDDYVFGRNIGKGKFGSVRICRSRKNGTEFACKTLKKGEETVHREVEIMQHLSGHPRVVTLHAVYEESDCFHLVMELCSGGRLIDQMVKVGRYSEQRAANIFKDLMLVISYCHEMGVVHRDIKPENILLTAAGKIQLADFGLAMRIAKGQTLSGLAGSPAYVAPEVLSENYSEKVDIWSAGVLLYALLSGVLPFKGDSLDAIFEAIKNVKLDFNSGVWESVSKPARDLLARMLTREESARITADEVLRHPWILFYTDRTLKTMCIKSKHKSQAGSPQCLKNRSPTKKTDVNRTNREKEETTSDSPTDSFSNTEEEEDESGVVDVLVVAISNVRISEPKRSRVCSPTNNPIEQQHSSNLTTTNTLCRAF</sequence>
<dbReference type="InterPro" id="IPR050205">
    <property type="entry name" value="CDPK_Ser/Thr_kinases"/>
</dbReference>
<feature type="compositionally biased region" description="Polar residues" evidence="9">
    <location>
        <begin position="378"/>
        <end position="387"/>
    </location>
</feature>
<evidence type="ECO:0000256" key="2">
    <source>
        <dbReference type="ARBA" id="ARBA00022527"/>
    </source>
</evidence>
<keyword evidence="4 7" id="KW-0547">Nucleotide-binding</keyword>
<accession>A0ABM0Y2L2</accession>
<dbReference type="InterPro" id="IPR011009">
    <property type="entry name" value="Kinase-like_dom_sf"/>
</dbReference>
<dbReference type="InterPro" id="IPR008271">
    <property type="entry name" value="Ser/Thr_kinase_AS"/>
</dbReference>
<feature type="domain" description="Protein kinase" evidence="10">
    <location>
        <begin position="109"/>
        <end position="357"/>
    </location>
</feature>
<dbReference type="GeneID" id="104771636"/>
<reference evidence="12" key="2">
    <citation type="submission" date="2025-08" db="UniProtKB">
        <authorList>
            <consortium name="RefSeq"/>
        </authorList>
    </citation>
    <scope>IDENTIFICATION</scope>
    <source>
        <tissue evidence="12">Leaf</tissue>
    </source>
</reference>
<keyword evidence="2 8" id="KW-0723">Serine/threonine-protein kinase</keyword>
<evidence type="ECO:0000313" key="11">
    <source>
        <dbReference type="Proteomes" id="UP000694864"/>
    </source>
</evidence>
<keyword evidence="6 7" id="KW-0067">ATP-binding</keyword>
<feature type="compositionally biased region" description="Polar residues" evidence="9">
    <location>
        <begin position="407"/>
        <end position="416"/>
    </location>
</feature>
<comment type="similarity">
    <text evidence="1">Belongs to the protein kinase superfamily. CAMK Ser/Thr protein kinase family. CaMK subfamily.</text>
</comment>
<evidence type="ECO:0000256" key="6">
    <source>
        <dbReference type="ARBA" id="ARBA00022840"/>
    </source>
</evidence>
<keyword evidence="3" id="KW-0808">Transferase</keyword>
<feature type="binding site" evidence="7">
    <location>
        <position position="138"/>
    </location>
    <ligand>
        <name>ATP</name>
        <dbReference type="ChEBI" id="CHEBI:30616"/>
    </ligand>
</feature>
<evidence type="ECO:0000256" key="8">
    <source>
        <dbReference type="RuleBase" id="RU000304"/>
    </source>
</evidence>
<evidence type="ECO:0000256" key="9">
    <source>
        <dbReference type="SAM" id="MobiDB-lite"/>
    </source>
</evidence>
<dbReference type="SUPFAM" id="SSF56112">
    <property type="entry name" value="Protein kinase-like (PK-like)"/>
    <property type="match status" value="1"/>
</dbReference>
<dbReference type="PROSITE" id="PS00108">
    <property type="entry name" value="PROTEIN_KINASE_ST"/>
    <property type="match status" value="1"/>
</dbReference>
<evidence type="ECO:0000256" key="4">
    <source>
        <dbReference type="ARBA" id="ARBA00022741"/>
    </source>
</evidence>